<dbReference type="SMART" id="SM01385">
    <property type="entry name" value="DSS1_SEM1"/>
    <property type="match status" value="1"/>
</dbReference>
<dbReference type="GO" id="GO:0043248">
    <property type="term" value="P:proteasome assembly"/>
    <property type="evidence" value="ECO:0007669"/>
    <property type="project" value="InterPro"/>
</dbReference>
<comment type="caution">
    <text evidence="3">The sequence shown here is derived from an EMBL/GenBank/DDBJ whole genome shotgun (WGS) entry which is preliminary data.</text>
</comment>
<evidence type="ECO:0000256" key="2">
    <source>
        <dbReference type="SAM" id="MobiDB-lite"/>
    </source>
</evidence>
<comment type="similarity">
    <text evidence="1">Belongs to the DSS1/SEM1 family.</text>
</comment>
<dbReference type="GO" id="GO:0000724">
    <property type="term" value="P:double-strand break repair via homologous recombination"/>
    <property type="evidence" value="ECO:0007669"/>
    <property type="project" value="TreeGrafter"/>
</dbReference>
<dbReference type="PANTHER" id="PTHR16771:SF0">
    <property type="entry name" value="26S PROTEASOME COMPLEX SUBUNIT SEM1"/>
    <property type="match status" value="1"/>
</dbReference>
<sequence>MLRSNLGWRRKDRAGGVRFDTLSVGRSSNPAPSSQSPSSPSKVPPPSAIEEDDDFEEFVPSTWDSSVEEKDEARMWQDNWDDDDIEDDFTEVLRKEIKDNEGK</sequence>
<organism evidence="3 4">
    <name type="scientific">Triparma strigata</name>
    <dbReference type="NCBI Taxonomy" id="1606541"/>
    <lineage>
        <taxon>Eukaryota</taxon>
        <taxon>Sar</taxon>
        <taxon>Stramenopiles</taxon>
        <taxon>Ochrophyta</taxon>
        <taxon>Bolidophyceae</taxon>
        <taxon>Parmales</taxon>
        <taxon>Triparmaceae</taxon>
        <taxon>Triparma</taxon>
    </lineage>
</organism>
<dbReference type="GO" id="GO:0008541">
    <property type="term" value="C:proteasome regulatory particle, lid subcomplex"/>
    <property type="evidence" value="ECO:0007669"/>
    <property type="project" value="InterPro"/>
</dbReference>
<protein>
    <submittedName>
        <fullName evidence="3">Uncharacterized protein</fullName>
    </submittedName>
</protein>
<feature type="compositionally biased region" description="Low complexity" evidence="2">
    <location>
        <begin position="27"/>
        <end position="41"/>
    </location>
</feature>
<keyword evidence="4" id="KW-1185">Reference proteome</keyword>
<accession>A0A9W7EVL1</accession>
<reference evidence="4" key="1">
    <citation type="journal article" date="2023" name="Commun. Biol.">
        <title>Genome analysis of Parmales, the sister group of diatoms, reveals the evolutionary specialization of diatoms from phago-mixotrophs to photoautotrophs.</title>
        <authorList>
            <person name="Ban H."/>
            <person name="Sato S."/>
            <person name="Yoshikawa S."/>
            <person name="Yamada K."/>
            <person name="Nakamura Y."/>
            <person name="Ichinomiya M."/>
            <person name="Sato N."/>
            <person name="Blanc-Mathieu R."/>
            <person name="Endo H."/>
            <person name="Kuwata A."/>
            <person name="Ogata H."/>
        </authorList>
    </citation>
    <scope>NUCLEOTIDE SEQUENCE [LARGE SCALE GENOMIC DNA]</scope>
    <source>
        <strain evidence="4">NIES 3701</strain>
    </source>
</reference>
<dbReference type="EMBL" id="BRXY01000396">
    <property type="protein sequence ID" value="GMH92222.1"/>
    <property type="molecule type" value="Genomic_DNA"/>
</dbReference>
<evidence type="ECO:0000313" key="3">
    <source>
        <dbReference type="EMBL" id="GMH92222.1"/>
    </source>
</evidence>
<dbReference type="AlphaFoldDB" id="A0A9W7EVL1"/>
<proteinExistence type="inferred from homology"/>
<name>A0A9W7EVL1_9STRA</name>
<evidence type="ECO:0000313" key="4">
    <source>
        <dbReference type="Proteomes" id="UP001165085"/>
    </source>
</evidence>
<dbReference type="Pfam" id="PF05160">
    <property type="entry name" value="DSS1_SEM1"/>
    <property type="match status" value="1"/>
</dbReference>
<feature type="region of interest" description="Disordered" evidence="2">
    <location>
        <begin position="19"/>
        <end position="54"/>
    </location>
</feature>
<dbReference type="InterPro" id="IPR007834">
    <property type="entry name" value="DSS1_SEM1"/>
</dbReference>
<dbReference type="Proteomes" id="UP001165085">
    <property type="component" value="Unassembled WGS sequence"/>
</dbReference>
<evidence type="ECO:0000256" key="1">
    <source>
        <dbReference type="ARBA" id="ARBA00034491"/>
    </source>
</evidence>
<dbReference type="GO" id="GO:0006406">
    <property type="term" value="P:mRNA export from nucleus"/>
    <property type="evidence" value="ECO:0007669"/>
    <property type="project" value="InterPro"/>
</dbReference>
<dbReference type="PANTHER" id="PTHR16771">
    <property type="entry name" value="26 PROTEASOME COMPLEX SUBUNIT DSS1"/>
    <property type="match status" value="1"/>
</dbReference>
<gene>
    <name evidence="3" type="ORF">TrST_g13330</name>
</gene>